<organism evidence="1">
    <name type="scientific">Drosophila melanogaster</name>
    <name type="common">Fruit fly</name>
    <dbReference type="NCBI Taxonomy" id="7227"/>
    <lineage>
        <taxon>Eukaryota</taxon>
        <taxon>Metazoa</taxon>
        <taxon>Ecdysozoa</taxon>
        <taxon>Arthropoda</taxon>
        <taxon>Hexapoda</taxon>
        <taxon>Insecta</taxon>
        <taxon>Pterygota</taxon>
        <taxon>Neoptera</taxon>
        <taxon>Endopterygota</taxon>
        <taxon>Diptera</taxon>
        <taxon>Brachycera</taxon>
        <taxon>Muscomorpha</taxon>
        <taxon>Ephydroidea</taxon>
        <taxon>Drosophilidae</taxon>
        <taxon>Drosophila</taxon>
        <taxon>Sophophora</taxon>
    </lineage>
</organism>
<reference evidence="1" key="1">
    <citation type="journal article" date="2003" name="Genome Biol.">
        <title>An integrated gene annotation and transcriptional profiling approach towards the full gene content of the Drosophila genome.</title>
        <authorList>
            <person name="Hild M."/>
            <person name="Beckmann B."/>
            <person name="Haas S.A."/>
            <person name="Koch B."/>
            <person name="Solovyev V."/>
            <person name="Busold C."/>
            <person name="Fellenberg K."/>
            <person name="Boutros M."/>
            <person name="Vingron M."/>
            <person name="Sauer F."/>
            <person name="Hoheisel J.D."/>
            <person name="Paro R."/>
        </authorList>
    </citation>
    <scope>NUCLEOTIDE SEQUENCE</scope>
</reference>
<proteinExistence type="predicted"/>
<dbReference type="AlphaFoldDB" id="Q6IJD6"/>
<evidence type="ECO:0000313" key="1">
    <source>
        <dbReference type="EMBL" id="DAA04285.1"/>
    </source>
</evidence>
<gene>
    <name evidence="1" type="ORF">HDC15101</name>
</gene>
<dbReference type="EMBL" id="BK002780">
    <property type="protein sequence ID" value="DAA04285.1"/>
    <property type="molecule type" value="Genomic_DNA"/>
</dbReference>
<protein>
    <submittedName>
        <fullName evidence="1">HDC15101</fullName>
    </submittedName>
</protein>
<accession>Q6IJD6</accession>
<name>Q6IJD6_DROME</name>
<sequence length="252" mass="27180">MCGSLAALAAHVKPVRKMNRLTIDKRESLTSSRPPLLHHPLGGKLNLGGKAEVSREKQGGQADSICIFRVSNGRTSLHLADGSRKIAGKLLCRRSTFTTPLPLTCTFLWQEDFDKCTYDSEVSQGLVEDCVGGPASPNGQQGGRKMAGNKNELAAASCALKTTLCRGLRVDTVNNLHALNMQQVPSGHRTPKLNLKLHLNLYLYLQLHLYLYLNPNGNKGPLTKVCQCATFTKAGANATVTAAREAQPPLPG</sequence>